<proteinExistence type="predicted"/>
<gene>
    <name evidence="2" type="ORF">B5V02_28055</name>
</gene>
<accession>A0A2W7DUS1</accession>
<keyword evidence="1" id="KW-0472">Membrane</keyword>
<organism evidence="2 3">
    <name type="scientific">Mesorhizobium kowhaii</name>
    <dbReference type="NCBI Taxonomy" id="1300272"/>
    <lineage>
        <taxon>Bacteria</taxon>
        <taxon>Pseudomonadati</taxon>
        <taxon>Pseudomonadota</taxon>
        <taxon>Alphaproteobacteria</taxon>
        <taxon>Hyphomicrobiales</taxon>
        <taxon>Phyllobacteriaceae</taxon>
        <taxon>Mesorhizobium</taxon>
    </lineage>
</organism>
<reference evidence="3" key="1">
    <citation type="submission" date="2017-03" db="EMBL/GenBank/DDBJ databases">
        <authorList>
            <person name="Safronova V.I."/>
            <person name="Sazanova A.L."/>
            <person name="Chirak E.R."/>
        </authorList>
    </citation>
    <scope>NUCLEOTIDE SEQUENCE [LARGE SCALE GENOMIC DNA]</scope>
    <source>
        <strain evidence="3">Ach-343</strain>
    </source>
</reference>
<evidence type="ECO:0000313" key="2">
    <source>
        <dbReference type="EMBL" id="PZV34956.1"/>
    </source>
</evidence>
<dbReference type="PANTHER" id="PTHR37314">
    <property type="entry name" value="SLR0142 PROTEIN"/>
    <property type="match status" value="1"/>
</dbReference>
<feature type="transmembrane region" description="Helical" evidence="1">
    <location>
        <begin position="81"/>
        <end position="114"/>
    </location>
</feature>
<keyword evidence="3" id="KW-1185">Reference proteome</keyword>
<evidence type="ECO:0000313" key="3">
    <source>
        <dbReference type="Proteomes" id="UP000248616"/>
    </source>
</evidence>
<keyword evidence="1" id="KW-1133">Transmembrane helix</keyword>
<evidence type="ECO:0000256" key="1">
    <source>
        <dbReference type="SAM" id="Phobius"/>
    </source>
</evidence>
<name>A0A2W7DUS1_9HYPH</name>
<keyword evidence="1" id="KW-0812">Transmembrane</keyword>
<dbReference type="EMBL" id="MZXV01000062">
    <property type="protein sequence ID" value="PZV34956.1"/>
    <property type="molecule type" value="Genomic_DNA"/>
</dbReference>
<evidence type="ECO:0008006" key="4">
    <source>
        <dbReference type="Google" id="ProtNLM"/>
    </source>
</evidence>
<dbReference type="InterPro" id="IPR010699">
    <property type="entry name" value="DUF1275"/>
</dbReference>
<dbReference type="AlphaFoldDB" id="A0A2W7DUS1"/>
<dbReference type="RefSeq" id="WP_111547339.1">
    <property type="nucleotide sequence ID" value="NZ_MZXV01000062.1"/>
</dbReference>
<feature type="transmembrane region" description="Helical" evidence="1">
    <location>
        <begin position="12"/>
        <end position="30"/>
    </location>
</feature>
<sequence length="124" mass="12988">MPTPTHPSHSPAAIAIGITLVTAMAIQNTLHRAHLSKLPPTTLMTSTTTQIMIDLAELMSGTAAEHGREVKERLKRMATSLLSFAIGCAAAAVAFVASPTWCFVVPPVLVALSFLNPSGEPSQA</sequence>
<protein>
    <recommendedName>
        <fullName evidence="4">DUF1275 family protein</fullName>
    </recommendedName>
</protein>
<dbReference type="PANTHER" id="PTHR37314:SF5">
    <property type="entry name" value="SLR0142 PROTEIN"/>
    <property type="match status" value="1"/>
</dbReference>
<comment type="caution">
    <text evidence="2">The sequence shown here is derived from an EMBL/GenBank/DDBJ whole genome shotgun (WGS) entry which is preliminary data.</text>
</comment>
<dbReference type="Proteomes" id="UP000248616">
    <property type="component" value="Unassembled WGS sequence"/>
</dbReference>
<dbReference type="Pfam" id="PF06912">
    <property type="entry name" value="DUF1275"/>
    <property type="match status" value="1"/>
</dbReference>